<evidence type="ECO:0000313" key="4">
    <source>
        <dbReference type="Proteomes" id="UP000429607"/>
    </source>
</evidence>
<evidence type="ECO:0000259" key="2">
    <source>
        <dbReference type="PROSITE" id="PS51471"/>
    </source>
</evidence>
<sequence>MSDSDFEESEWPFGGKGEPEDVPVPSGTARQIRNVLARADEQAGEYSFGGQAETLPAAPRLVVNEVGSIPVPITAELAQKLIEKCSKSPFGQNLETKMDEAVRQSWQLEPTQVSFENMAWQSGMEKLGQVVADRLGYRDIPLQCVLYKLLVYGEGGHFVKHQDTEKEDGMIATLVVQLPSSHEGGDLVVYRGGEVRHRHDFGKADGTSAFLPHYAVHYADAEHALEKVTRGYRLALVYSICLPPTMRHLEKAHDKPLSEDLAGLIGNMDDEDEPFALLLSHEYTVKSIQDLGTGALKGVDSARFHALKEANALVPTAKQLQFFIVRLTHKIEFDPGWDMDWKPSKHKESMRWYSISGESLGRIRQSTKFNFLNPGQETLSQLWIPHGVQKEEGYMGNEGPSRNTKYARYAIVAWPSAKHAEHAAKIMPLDAAVEVFHAQKPVDAATLRAFMNDWNARLRGEGKYDFLPGTLSIKFTRLFCELAVEAGDSELVRDFFANHCPKLGNQKDNGSLVTVTREIARTFDWKDFGKAFSDFLDQNISTYGDEEGYSSMGLELLILDGLDSGVARDALFSLVAKKSAELTTEDLCSCKVVGLLLKWVVHNSTNSTVDKVTNTFKQLDPSLLRPALLENALECFNGGDANDDKVGLLPLLVSKRIGWLKNQIEMFDKPFSWQMPDAQFSDNAKVEEFLRSPAATMTMTKTKGVRKFKGFQDANNYAAKWTHEAQVNASFKMEASAIYADAVVTITKTPKWFAEGQHTLGQYKAELDRLLEYAVKTNSSNCKRARLE</sequence>
<dbReference type="PANTHER" id="PTHR33099:SF7">
    <property type="entry name" value="MYND-TYPE DOMAIN-CONTAINING PROTEIN"/>
    <property type="match status" value="1"/>
</dbReference>
<dbReference type="InterPro" id="IPR005123">
    <property type="entry name" value="Oxoglu/Fe-dep_dioxygenase_dom"/>
</dbReference>
<evidence type="ECO:0000256" key="1">
    <source>
        <dbReference type="SAM" id="MobiDB-lite"/>
    </source>
</evidence>
<dbReference type="EMBL" id="QXFV01000854">
    <property type="protein sequence ID" value="KAE9023635.1"/>
    <property type="molecule type" value="Genomic_DNA"/>
</dbReference>
<proteinExistence type="predicted"/>
<evidence type="ECO:0000313" key="3">
    <source>
        <dbReference type="EMBL" id="KAE9023635.1"/>
    </source>
</evidence>
<comment type="caution">
    <text evidence="3">The sequence shown here is derived from an EMBL/GenBank/DDBJ whole genome shotgun (WGS) entry which is preliminary data.</text>
</comment>
<protein>
    <recommendedName>
        <fullName evidence="2">Fe2OG dioxygenase domain-containing protein</fullName>
    </recommendedName>
</protein>
<reference evidence="3 4" key="1">
    <citation type="submission" date="2018-09" db="EMBL/GenBank/DDBJ databases">
        <title>Genomic investigation of the strawberry pathogen Phytophthora fragariae indicates pathogenicity is determined by transcriptional variation in three key races.</title>
        <authorList>
            <person name="Adams T.M."/>
            <person name="Armitage A.D."/>
            <person name="Sobczyk M.K."/>
            <person name="Bates H.J."/>
            <person name="Dunwell J.M."/>
            <person name="Nellist C.F."/>
            <person name="Harrison R.J."/>
        </authorList>
    </citation>
    <scope>NUCLEOTIDE SEQUENCE [LARGE SCALE GENOMIC DNA]</scope>
    <source>
        <strain evidence="3 4">SCRP249</strain>
    </source>
</reference>
<feature type="compositionally biased region" description="Acidic residues" evidence="1">
    <location>
        <begin position="1"/>
        <end position="10"/>
    </location>
</feature>
<dbReference type="AlphaFoldDB" id="A0A6A3M132"/>
<feature type="domain" description="Fe2OG dioxygenase" evidence="2">
    <location>
        <begin position="141"/>
        <end position="242"/>
    </location>
</feature>
<dbReference type="PROSITE" id="PS51471">
    <property type="entry name" value="FE2OG_OXY"/>
    <property type="match status" value="1"/>
</dbReference>
<dbReference type="PANTHER" id="PTHR33099">
    <property type="entry name" value="FE2OG DIOXYGENASE DOMAIN-CONTAINING PROTEIN"/>
    <property type="match status" value="1"/>
</dbReference>
<feature type="region of interest" description="Disordered" evidence="1">
    <location>
        <begin position="1"/>
        <end position="26"/>
    </location>
</feature>
<dbReference type="Gene3D" id="2.60.120.620">
    <property type="entry name" value="q2cbj1_9rhob like domain"/>
    <property type="match status" value="1"/>
</dbReference>
<gene>
    <name evidence="3" type="ORF">PR001_g12859</name>
</gene>
<dbReference type="Proteomes" id="UP000429607">
    <property type="component" value="Unassembled WGS sequence"/>
</dbReference>
<dbReference type="InterPro" id="IPR044862">
    <property type="entry name" value="Pro_4_hyd_alph_FE2OG_OXY"/>
</dbReference>
<accession>A0A6A3M132</accession>
<organism evidence="3 4">
    <name type="scientific">Phytophthora rubi</name>
    <dbReference type="NCBI Taxonomy" id="129364"/>
    <lineage>
        <taxon>Eukaryota</taxon>
        <taxon>Sar</taxon>
        <taxon>Stramenopiles</taxon>
        <taxon>Oomycota</taxon>
        <taxon>Peronosporomycetes</taxon>
        <taxon>Peronosporales</taxon>
        <taxon>Peronosporaceae</taxon>
        <taxon>Phytophthora</taxon>
    </lineage>
</organism>
<name>A0A6A3M132_9STRA</name>
<dbReference type="Pfam" id="PF13640">
    <property type="entry name" value="2OG-FeII_Oxy_3"/>
    <property type="match status" value="1"/>
</dbReference>